<accession>A0A7H8R154</accession>
<dbReference type="InterPro" id="IPR016193">
    <property type="entry name" value="Cytidine_deaminase-like"/>
</dbReference>
<keyword evidence="5" id="KW-1185">Reference proteome</keyword>
<dbReference type="InterPro" id="IPR002125">
    <property type="entry name" value="CMP_dCMP_dom"/>
</dbReference>
<dbReference type="SUPFAM" id="SSF53927">
    <property type="entry name" value="Cytidine deaminase-like"/>
    <property type="match status" value="1"/>
</dbReference>
<dbReference type="EMBL" id="CP055901">
    <property type="protein sequence ID" value="QKX59708.1"/>
    <property type="molecule type" value="Genomic_DNA"/>
</dbReference>
<dbReference type="CDD" id="cd01283">
    <property type="entry name" value="cytidine_deaminase"/>
    <property type="match status" value="1"/>
</dbReference>
<evidence type="ECO:0000313" key="4">
    <source>
        <dbReference type="EMBL" id="QKX59708.1"/>
    </source>
</evidence>
<evidence type="ECO:0000313" key="5">
    <source>
        <dbReference type="Proteomes" id="UP000509510"/>
    </source>
</evidence>
<evidence type="ECO:0000256" key="1">
    <source>
        <dbReference type="ARBA" id="ARBA00022723"/>
    </source>
</evidence>
<dbReference type="GeneID" id="55994341"/>
<dbReference type="OrthoDB" id="426718at2759"/>
<dbReference type="GO" id="GO:0008270">
    <property type="term" value="F:zinc ion binding"/>
    <property type="evidence" value="ECO:0007669"/>
    <property type="project" value="InterPro"/>
</dbReference>
<dbReference type="PANTHER" id="PTHR37490:SF3">
    <property type="entry name" value="DUF3431 DOMAIN CONTAINING PROTEIN"/>
    <property type="match status" value="1"/>
</dbReference>
<evidence type="ECO:0000259" key="3">
    <source>
        <dbReference type="PROSITE" id="PS51747"/>
    </source>
</evidence>
<protein>
    <recommendedName>
        <fullName evidence="3">CMP/dCMP-type deaminase domain-containing protein</fullName>
    </recommendedName>
</protein>
<dbReference type="GO" id="GO:0016814">
    <property type="term" value="F:hydrolase activity, acting on carbon-nitrogen (but not peptide) bonds, in cyclic amidines"/>
    <property type="evidence" value="ECO:0007669"/>
    <property type="project" value="UniProtKB-ARBA"/>
</dbReference>
<dbReference type="InterPro" id="IPR016192">
    <property type="entry name" value="APOBEC/CMP_deaminase_Zn-bd"/>
</dbReference>
<dbReference type="PANTHER" id="PTHR37490">
    <property type="entry name" value="EXPRESSED PROTEIN"/>
    <property type="match status" value="1"/>
</dbReference>
<dbReference type="RefSeq" id="XP_035345885.1">
    <property type="nucleotide sequence ID" value="XM_035489992.1"/>
</dbReference>
<dbReference type="Pfam" id="PF00383">
    <property type="entry name" value="dCMP_cyt_deam_1"/>
    <property type="match status" value="1"/>
</dbReference>
<dbReference type="Proteomes" id="UP000509510">
    <property type="component" value="Chromosome IV"/>
</dbReference>
<name>A0A7H8R154_TALRU</name>
<dbReference type="PROSITE" id="PS00903">
    <property type="entry name" value="CYT_DCMP_DEAMINASES_1"/>
    <property type="match status" value="1"/>
</dbReference>
<sequence length="490" mass="53514">MPRRINRALVQFAVFCGLLSFILFVNRPQRSTDKLFSWNTVRYKTTSRTLPESRGICPHLSGSKKPALVVARVSGDGDPKWVDALSDKYHACVYTADAPIDGTSKFLQVPANRGHEAMTYLTFIIDNYDQIPERGAVFVHGSRWAWHNDEPVYDNAALLADLDVSAALGPWGYHNLRCDWSVSTCPATAKPQGSLELSLKAKVSPWDARAVSDSLLPGALESVFGGDKRTLKRDDNPERHFAPGRHDILRSQCCAQFVVAKANILQHSRDEYIALRQWLLDSGDNREAAPRDDRVAGRILSYMWHVLFIAHDDQTNGISLEGLNSAACPRAEDCYCRLYGRCNLEHCSAGSCRGQHSCIMPLSTAEADLIKRATSAVNSIPPSDVHSVASAAIDSNDQVFTGVNVHHFTGGPCAELVVLGMAAAAGASKLTHIVAIANNQGGIPSPCGRCRQVLFDLQPQIKAIVAEDGGGPRAMAITDLLPYTYTYKQA</sequence>
<keyword evidence="2" id="KW-0862">Zinc</keyword>
<dbReference type="KEGG" id="trg:TRUGW13939_06848"/>
<dbReference type="InterPro" id="IPR021838">
    <property type="entry name" value="DUF3431"/>
</dbReference>
<dbReference type="GO" id="GO:0019239">
    <property type="term" value="F:deaminase activity"/>
    <property type="evidence" value="ECO:0007669"/>
    <property type="project" value="UniProtKB-ARBA"/>
</dbReference>
<organism evidence="4 5">
    <name type="scientific">Talaromyces rugulosus</name>
    <name type="common">Penicillium rugulosum</name>
    <dbReference type="NCBI Taxonomy" id="121627"/>
    <lineage>
        <taxon>Eukaryota</taxon>
        <taxon>Fungi</taxon>
        <taxon>Dikarya</taxon>
        <taxon>Ascomycota</taxon>
        <taxon>Pezizomycotina</taxon>
        <taxon>Eurotiomycetes</taxon>
        <taxon>Eurotiomycetidae</taxon>
        <taxon>Eurotiales</taxon>
        <taxon>Trichocomaceae</taxon>
        <taxon>Talaromyces</taxon>
        <taxon>Talaromyces sect. Islandici</taxon>
    </lineage>
</organism>
<feature type="domain" description="CMP/dCMP-type deaminase" evidence="3">
    <location>
        <begin position="354"/>
        <end position="488"/>
    </location>
</feature>
<dbReference type="PROSITE" id="PS51747">
    <property type="entry name" value="CYT_DCMP_DEAMINASES_2"/>
    <property type="match status" value="1"/>
</dbReference>
<evidence type="ECO:0000256" key="2">
    <source>
        <dbReference type="ARBA" id="ARBA00022833"/>
    </source>
</evidence>
<keyword evidence="1" id="KW-0479">Metal-binding</keyword>
<dbReference type="Pfam" id="PF11913">
    <property type="entry name" value="DUF3431"/>
    <property type="match status" value="1"/>
</dbReference>
<dbReference type="AlphaFoldDB" id="A0A7H8R154"/>
<gene>
    <name evidence="4" type="ORF">TRUGW13939_06848</name>
</gene>
<proteinExistence type="predicted"/>
<dbReference type="Gene3D" id="3.40.140.10">
    <property type="entry name" value="Cytidine Deaminase, domain 2"/>
    <property type="match status" value="1"/>
</dbReference>
<dbReference type="GO" id="GO:0006139">
    <property type="term" value="P:nucleobase-containing compound metabolic process"/>
    <property type="evidence" value="ECO:0007669"/>
    <property type="project" value="UniProtKB-ARBA"/>
</dbReference>
<reference evidence="5" key="1">
    <citation type="submission" date="2020-06" db="EMBL/GenBank/DDBJ databases">
        <title>A chromosome-scale genome assembly of Talaromyces rugulosus W13939.</title>
        <authorList>
            <person name="Wang B."/>
            <person name="Guo L."/>
            <person name="Ye K."/>
            <person name="Wang L."/>
        </authorList>
    </citation>
    <scope>NUCLEOTIDE SEQUENCE [LARGE SCALE GENOMIC DNA]</scope>
    <source>
        <strain evidence="5">W13939</strain>
    </source>
</reference>